<dbReference type="EMBL" id="MH834620">
    <property type="protein sequence ID" value="AYN58605.1"/>
    <property type="molecule type" value="Genomic_DNA"/>
</dbReference>
<organism evidence="1 2">
    <name type="scientific">Arthrobacter phage Melons</name>
    <dbReference type="NCBI Taxonomy" id="2419962"/>
    <lineage>
        <taxon>Viruses</taxon>
        <taxon>Duplodnaviria</taxon>
        <taxon>Heunggongvirae</taxon>
        <taxon>Uroviricota</taxon>
        <taxon>Caudoviricetes</taxon>
        <taxon>Coralvirus</taxon>
        <taxon>Coralvirus coral</taxon>
    </lineage>
</organism>
<sequence length="105" mass="11312">MTTKEAGEIVLLGVYCDSCGVTQQGDFKVRASDSSEVRLGYVRAWAEERGWSCRPGLDLCEGCSKHGAELLKGLEEIGEYLRAGEYLAAAATLADVQALVKAGRR</sequence>
<accession>A0A3G2KHZ2</accession>
<protein>
    <submittedName>
        <fullName evidence="1">Uncharacterized protein</fullName>
    </submittedName>
</protein>
<proteinExistence type="predicted"/>
<evidence type="ECO:0000313" key="1">
    <source>
        <dbReference type="EMBL" id="AYN58605.1"/>
    </source>
</evidence>
<evidence type="ECO:0000313" key="2">
    <source>
        <dbReference type="Proteomes" id="UP000268850"/>
    </source>
</evidence>
<dbReference type="Proteomes" id="UP000268850">
    <property type="component" value="Segment"/>
</dbReference>
<gene>
    <name evidence="1" type="primary">59</name>
    <name evidence="1" type="ORF">PBI_MELONS_59</name>
</gene>
<name>A0A3G2KHZ2_9CAUD</name>
<reference evidence="1 2" key="1">
    <citation type="submission" date="2018-09" db="EMBL/GenBank/DDBJ databases">
        <authorList>
            <person name="Giglietti G."/>
            <person name="Stoner T.H."/>
            <person name="Garlena R.A."/>
            <person name="Russell D.A."/>
            <person name="Pope W.H."/>
            <person name="Jacobs-Sera D."/>
            <person name="Hatfull G.F."/>
        </authorList>
    </citation>
    <scope>NUCLEOTIDE SEQUENCE [LARGE SCALE GENOMIC DNA]</scope>
</reference>